<dbReference type="Gene3D" id="1.10.760.10">
    <property type="entry name" value="Cytochrome c-like domain"/>
    <property type="match status" value="1"/>
</dbReference>
<dbReference type="STRING" id="121290.APY04_1580"/>
<keyword evidence="4" id="KW-0249">Electron transport</keyword>
<evidence type="ECO:0000256" key="4">
    <source>
        <dbReference type="ARBA" id="ARBA00022982"/>
    </source>
</evidence>
<dbReference type="RefSeq" id="WP_068461268.1">
    <property type="nucleotide sequence ID" value="NZ_LMTR01000045.1"/>
</dbReference>
<name>A0A109BK82_HYPSL</name>
<dbReference type="PRINTS" id="PR00604">
    <property type="entry name" value="CYTCHRMECIAB"/>
</dbReference>
<protein>
    <submittedName>
        <fullName evidence="9">Cytochrome c2</fullName>
    </submittedName>
</protein>
<evidence type="ECO:0000256" key="1">
    <source>
        <dbReference type="ARBA" id="ARBA00022448"/>
    </source>
</evidence>
<sequence length="128" mass="13690">MLKWVLAASAVLAMPTMASAQDVEAGQKVFAQQCAACHKVGPDAKNAVGPELNGLSERKSGSLEGYNFSPALKTAAIEWTTENLDEWLADPKKKIPGNRMPFPGVKDELKRGDLVAYLESLNADGSSK</sequence>
<dbReference type="GO" id="GO:0009055">
    <property type="term" value="F:electron transfer activity"/>
    <property type="evidence" value="ECO:0007669"/>
    <property type="project" value="InterPro"/>
</dbReference>
<gene>
    <name evidence="9" type="ORF">APY04_1580</name>
</gene>
<evidence type="ECO:0000259" key="8">
    <source>
        <dbReference type="PROSITE" id="PS51007"/>
    </source>
</evidence>
<evidence type="ECO:0000256" key="3">
    <source>
        <dbReference type="ARBA" id="ARBA00022723"/>
    </source>
</evidence>
<evidence type="ECO:0000256" key="2">
    <source>
        <dbReference type="ARBA" id="ARBA00022617"/>
    </source>
</evidence>
<dbReference type="AlphaFoldDB" id="A0A109BK82"/>
<dbReference type="GO" id="GO:0046872">
    <property type="term" value="F:metal ion binding"/>
    <property type="evidence" value="ECO:0007669"/>
    <property type="project" value="UniProtKB-KW"/>
</dbReference>
<evidence type="ECO:0000313" key="9">
    <source>
        <dbReference type="EMBL" id="KWT69497.1"/>
    </source>
</evidence>
<dbReference type="PATRIC" id="fig|121290.4.peg.2824"/>
<dbReference type="PANTHER" id="PTHR11961">
    <property type="entry name" value="CYTOCHROME C"/>
    <property type="match status" value="1"/>
</dbReference>
<keyword evidence="3 6" id="KW-0479">Metal-binding</keyword>
<keyword evidence="1" id="KW-0813">Transport</keyword>
<dbReference type="EMBL" id="LMTR01000045">
    <property type="protein sequence ID" value="KWT69497.1"/>
    <property type="molecule type" value="Genomic_DNA"/>
</dbReference>
<organism evidence="9 10">
    <name type="scientific">Hyphomicrobium sulfonivorans</name>
    <dbReference type="NCBI Taxonomy" id="121290"/>
    <lineage>
        <taxon>Bacteria</taxon>
        <taxon>Pseudomonadati</taxon>
        <taxon>Pseudomonadota</taxon>
        <taxon>Alphaproteobacteria</taxon>
        <taxon>Hyphomicrobiales</taxon>
        <taxon>Hyphomicrobiaceae</taxon>
        <taxon>Hyphomicrobium</taxon>
    </lineage>
</organism>
<evidence type="ECO:0000256" key="7">
    <source>
        <dbReference type="SAM" id="SignalP"/>
    </source>
</evidence>
<dbReference type="SUPFAM" id="SSF46626">
    <property type="entry name" value="Cytochrome c"/>
    <property type="match status" value="1"/>
</dbReference>
<dbReference type="GO" id="GO:0020037">
    <property type="term" value="F:heme binding"/>
    <property type="evidence" value="ECO:0007669"/>
    <property type="project" value="InterPro"/>
</dbReference>
<reference evidence="9 10" key="1">
    <citation type="submission" date="2015-10" db="EMBL/GenBank/DDBJ databases">
        <title>Transcriptomic analysis of a linuron degrading triple-species bacterial consortium.</title>
        <authorList>
            <person name="Albers P."/>
        </authorList>
    </citation>
    <scope>NUCLEOTIDE SEQUENCE [LARGE SCALE GENOMIC DNA]</scope>
    <source>
        <strain evidence="9 10">WDL6</strain>
    </source>
</reference>
<feature type="domain" description="Cytochrome c" evidence="8">
    <location>
        <begin position="21"/>
        <end position="122"/>
    </location>
</feature>
<evidence type="ECO:0000256" key="5">
    <source>
        <dbReference type="ARBA" id="ARBA00023004"/>
    </source>
</evidence>
<keyword evidence="2 6" id="KW-0349">Heme</keyword>
<dbReference type="PROSITE" id="PS51007">
    <property type="entry name" value="CYTC"/>
    <property type="match status" value="1"/>
</dbReference>
<dbReference type="OrthoDB" id="9805828at2"/>
<evidence type="ECO:0000313" key="10">
    <source>
        <dbReference type="Proteomes" id="UP000059074"/>
    </source>
</evidence>
<dbReference type="Pfam" id="PF00034">
    <property type="entry name" value="Cytochrom_C"/>
    <property type="match status" value="1"/>
</dbReference>
<dbReference type="InterPro" id="IPR002327">
    <property type="entry name" value="Cyt_c_1A/1B"/>
</dbReference>
<feature type="signal peptide" evidence="7">
    <location>
        <begin position="1"/>
        <end position="20"/>
    </location>
</feature>
<keyword evidence="10" id="KW-1185">Reference proteome</keyword>
<accession>A0A109BK82</accession>
<proteinExistence type="predicted"/>
<dbReference type="Proteomes" id="UP000059074">
    <property type="component" value="Unassembled WGS sequence"/>
</dbReference>
<keyword evidence="5 6" id="KW-0408">Iron</keyword>
<comment type="caution">
    <text evidence="9">The sequence shown here is derived from an EMBL/GenBank/DDBJ whole genome shotgun (WGS) entry which is preliminary data.</text>
</comment>
<keyword evidence="7" id="KW-0732">Signal</keyword>
<evidence type="ECO:0000256" key="6">
    <source>
        <dbReference type="PROSITE-ProRule" id="PRU00433"/>
    </source>
</evidence>
<dbReference type="InterPro" id="IPR009056">
    <property type="entry name" value="Cyt_c-like_dom"/>
</dbReference>
<dbReference type="InterPro" id="IPR036909">
    <property type="entry name" value="Cyt_c-like_dom_sf"/>
</dbReference>
<feature type="chain" id="PRO_5007132657" evidence="7">
    <location>
        <begin position="21"/>
        <end position="128"/>
    </location>
</feature>